<gene>
    <name evidence="1" type="ORF">OIH86_06870</name>
</gene>
<dbReference type="Proteomes" id="UP001526147">
    <property type="component" value="Unassembled WGS sequence"/>
</dbReference>
<name>A0ABT3DEH9_9BACI</name>
<protein>
    <submittedName>
        <fullName evidence="1">Glycosyl hydrolase</fullName>
    </submittedName>
</protein>
<dbReference type="Gene3D" id="2.115.10.20">
    <property type="entry name" value="Glycosyl hydrolase domain, family 43"/>
    <property type="match status" value="1"/>
</dbReference>
<dbReference type="PANTHER" id="PTHR43301:SF3">
    <property type="entry name" value="ARABINAN ENDO-1,5-ALPHA-L-ARABINOSIDASE A-RELATED"/>
    <property type="match status" value="1"/>
</dbReference>
<evidence type="ECO:0000313" key="1">
    <source>
        <dbReference type="EMBL" id="MCV9885369.1"/>
    </source>
</evidence>
<comment type="caution">
    <text evidence="1">The sequence shown here is derived from an EMBL/GenBank/DDBJ whole genome shotgun (WGS) entry which is preliminary data.</text>
</comment>
<evidence type="ECO:0000313" key="2">
    <source>
        <dbReference type="Proteomes" id="UP001526147"/>
    </source>
</evidence>
<reference evidence="1 2" key="1">
    <citation type="submission" date="2022-10" db="EMBL/GenBank/DDBJ databases">
        <title>Draft genome assembly of moderately radiation resistant bacterium Metabacillus halosaccharovorans.</title>
        <authorList>
            <person name="Pal S."/>
            <person name="Gopinathan A."/>
        </authorList>
    </citation>
    <scope>NUCLEOTIDE SEQUENCE [LARGE SCALE GENOMIC DNA]</scope>
    <source>
        <strain evidence="1 2">VITHBRA001</strain>
    </source>
</reference>
<dbReference type="GO" id="GO:0016787">
    <property type="term" value="F:hydrolase activity"/>
    <property type="evidence" value="ECO:0007669"/>
    <property type="project" value="UniProtKB-KW"/>
</dbReference>
<organism evidence="1 2">
    <name type="scientific">Metabacillus halosaccharovorans</name>
    <dbReference type="NCBI Taxonomy" id="930124"/>
    <lineage>
        <taxon>Bacteria</taxon>
        <taxon>Bacillati</taxon>
        <taxon>Bacillota</taxon>
        <taxon>Bacilli</taxon>
        <taxon>Bacillales</taxon>
        <taxon>Bacillaceae</taxon>
        <taxon>Metabacillus</taxon>
    </lineage>
</organism>
<dbReference type="PANTHER" id="PTHR43301">
    <property type="entry name" value="ARABINAN ENDO-1,5-ALPHA-L-ARABINOSIDASE"/>
    <property type="match status" value="1"/>
</dbReference>
<keyword evidence="1" id="KW-0378">Hydrolase</keyword>
<accession>A0ABT3DEH9</accession>
<dbReference type="RefSeq" id="WP_264142158.1">
    <property type="nucleotide sequence ID" value="NZ_JAOYEY010000031.1"/>
</dbReference>
<dbReference type="InterPro" id="IPR023296">
    <property type="entry name" value="Glyco_hydro_beta-prop_sf"/>
</dbReference>
<keyword evidence="2" id="KW-1185">Reference proteome</keyword>
<proteinExistence type="predicted"/>
<dbReference type="SUPFAM" id="SSF75005">
    <property type="entry name" value="Arabinanase/levansucrase/invertase"/>
    <property type="match status" value="1"/>
</dbReference>
<dbReference type="InterPro" id="IPR050727">
    <property type="entry name" value="GH43_arabinanases"/>
</dbReference>
<dbReference type="CDD" id="cd08984">
    <property type="entry name" value="GH43-like"/>
    <property type="match status" value="1"/>
</dbReference>
<sequence length="312" mass="36295">MGLNKFTTPKAPLFRDPIFDGAADPTIIWNHEQKEWWMIYTNRRAIIQCEGVSWVHGTDLGIATSSDGGKSWNYRGVIGGLDFERGRNTFWAPEIIYHNGTYHMYVSYIQGVPNQWAGHKRKIIHYTSQNLWDWKLESILELSSDFVIDACVHGMPDGRFRMWYKDEADNSYTYAADSEDLYQWEVVGPVIAEYPHEGPNVFYFQGYYWMIVDKWSGQAVYKSNDCKGWEYNTMILDQPGERPDDCSFGYHADVHVQGDQAFVFYFTHPGRKEGVRADQYEAKRSSIQVAMLQVENDTLKCDRNEAFELVLY</sequence>
<dbReference type="EMBL" id="JAOYEY010000031">
    <property type="protein sequence ID" value="MCV9885369.1"/>
    <property type="molecule type" value="Genomic_DNA"/>
</dbReference>